<dbReference type="EMBL" id="DXDC01000410">
    <property type="protein sequence ID" value="HIY67288.1"/>
    <property type="molecule type" value="Genomic_DNA"/>
</dbReference>
<feature type="transmembrane region" description="Helical" evidence="1">
    <location>
        <begin position="141"/>
        <end position="166"/>
    </location>
</feature>
<keyword evidence="1" id="KW-1133">Transmembrane helix</keyword>
<feature type="transmembrane region" description="Helical" evidence="1">
    <location>
        <begin position="97"/>
        <end position="121"/>
    </location>
</feature>
<evidence type="ECO:0000313" key="3">
    <source>
        <dbReference type="Proteomes" id="UP000824005"/>
    </source>
</evidence>
<comment type="caution">
    <text evidence="2">The sequence shown here is derived from an EMBL/GenBank/DDBJ whole genome shotgun (WGS) entry which is preliminary data.</text>
</comment>
<reference evidence="2" key="1">
    <citation type="journal article" date="2021" name="PeerJ">
        <title>Extensive microbial diversity within the chicken gut microbiome revealed by metagenomics and culture.</title>
        <authorList>
            <person name="Gilroy R."/>
            <person name="Ravi A."/>
            <person name="Getino M."/>
            <person name="Pursley I."/>
            <person name="Horton D.L."/>
            <person name="Alikhan N.F."/>
            <person name="Baker D."/>
            <person name="Gharbi K."/>
            <person name="Hall N."/>
            <person name="Watson M."/>
            <person name="Adriaenssens E.M."/>
            <person name="Foster-Nyarko E."/>
            <person name="Jarju S."/>
            <person name="Secka A."/>
            <person name="Antonio M."/>
            <person name="Oren A."/>
            <person name="Chaudhuri R.R."/>
            <person name="La Ragione R."/>
            <person name="Hildebrand F."/>
            <person name="Pallen M.J."/>
        </authorList>
    </citation>
    <scope>NUCLEOTIDE SEQUENCE</scope>
    <source>
        <strain evidence="2">ChiGjej1B1-98</strain>
    </source>
</reference>
<name>A0A9D1YXV4_9MICO</name>
<organism evidence="2 3">
    <name type="scientific">Candidatus Agrococcus pullicola</name>
    <dbReference type="NCBI Taxonomy" id="2838429"/>
    <lineage>
        <taxon>Bacteria</taxon>
        <taxon>Bacillati</taxon>
        <taxon>Actinomycetota</taxon>
        <taxon>Actinomycetes</taxon>
        <taxon>Micrococcales</taxon>
        <taxon>Microbacteriaceae</taxon>
        <taxon>Agrococcus</taxon>
    </lineage>
</organism>
<keyword evidence="1" id="KW-0812">Transmembrane</keyword>
<evidence type="ECO:0000256" key="1">
    <source>
        <dbReference type="SAM" id="Phobius"/>
    </source>
</evidence>
<feature type="transmembrane region" description="Helical" evidence="1">
    <location>
        <begin position="20"/>
        <end position="43"/>
    </location>
</feature>
<feature type="transmembrane region" description="Helical" evidence="1">
    <location>
        <begin position="173"/>
        <end position="194"/>
    </location>
</feature>
<accession>A0A9D1YXV4</accession>
<dbReference type="AlphaFoldDB" id="A0A9D1YXV4"/>
<keyword evidence="1" id="KW-0472">Membrane</keyword>
<dbReference type="Proteomes" id="UP000824005">
    <property type="component" value="Unassembled WGS sequence"/>
</dbReference>
<reference evidence="2" key="2">
    <citation type="submission" date="2021-04" db="EMBL/GenBank/DDBJ databases">
        <authorList>
            <person name="Gilroy R."/>
        </authorList>
    </citation>
    <scope>NUCLEOTIDE SEQUENCE</scope>
    <source>
        <strain evidence="2">ChiGjej1B1-98</strain>
    </source>
</reference>
<feature type="transmembrane region" description="Helical" evidence="1">
    <location>
        <begin position="214"/>
        <end position="233"/>
    </location>
</feature>
<sequence length="240" mass="25807">MQRINNVLRVHFADRKGTFLAPVIVVGIAMVVIALVGIIATIVGAERDALWEGMQYNGAVWTLLGIGIGIGFATMGQHLSFALGMGITRREWAIGSGLMFVIMAASISTIVVIGKVIEIATGGWGMGVRMFDTVHTSTGPWWQTAAQTFLIALAGMCFCAMIGAVWNRWGKTGLSWLGGVMLILLVLAFGIGLITPWEQVLRMLEALVSFGWGGWMSVLAGITVVSAIVWAILTRRAEVR</sequence>
<proteinExistence type="predicted"/>
<protein>
    <submittedName>
        <fullName evidence="2">Uncharacterized protein</fullName>
    </submittedName>
</protein>
<feature type="transmembrane region" description="Helical" evidence="1">
    <location>
        <begin position="63"/>
        <end position="85"/>
    </location>
</feature>
<gene>
    <name evidence="2" type="ORF">H9830_13545</name>
</gene>
<evidence type="ECO:0000313" key="2">
    <source>
        <dbReference type="EMBL" id="HIY67288.1"/>
    </source>
</evidence>